<organism evidence="2 3">
    <name type="scientific">Stylosanthes scabra</name>
    <dbReference type="NCBI Taxonomy" id="79078"/>
    <lineage>
        <taxon>Eukaryota</taxon>
        <taxon>Viridiplantae</taxon>
        <taxon>Streptophyta</taxon>
        <taxon>Embryophyta</taxon>
        <taxon>Tracheophyta</taxon>
        <taxon>Spermatophyta</taxon>
        <taxon>Magnoliopsida</taxon>
        <taxon>eudicotyledons</taxon>
        <taxon>Gunneridae</taxon>
        <taxon>Pentapetalae</taxon>
        <taxon>rosids</taxon>
        <taxon>fabids</taxon>
        <taxon>Fabales</taxon>
        <taxon>Fabaceae</taxon>
        <taxon>Papilionoideae</taxon>
        <taxon>50 kb inversion clade</taxon>
        <taxon>dalbergioids sensu lato</taxon>
        <taxon>Dalbergieae</taxon>
        <taxon>Pterocarpus clade</taxon>
        <taxon>Stylosanthes</taxon>
    </lineage>
</organism>
<comment type="caution">
    <text evidence="2">The sequence shown here is derived from an EMBL/GenBank/DDBJ whole genome shotgun (WGS) entry which is preliminary data.</text>
</comment>
<accession>A0ABU6RLI1</accession>
<reference evidence="2 3" key="1">
    <citation type="journal article" date="2023" name="Plants (Basel)">
        <title>Bridging the Gap: Combining Genomics and Transcriptomics Approaches to Understand Stylosanthes scabra, an Orphan Legume from the Brazilian Caatinga.</title>
        <authorList>
            <person name="Ferreira-Neto J.R.C."/>
            <person name="da Silva M.D."/>
            <person name="Binneck E."/>
            <person name="de Melo N.F."/>
            <person name="da Silva R.H."/>
            <person name="de Melo A.L.T.M."/>
            <person name="Pandolfi V."/>
            <person name="Bustamante F.O."/>
            <person name="Brasileiro-Vidal A.C."/>
            <person name="Benko-Iseppon A.M."/>
        </authorList>
    </citation>
    <scope>NUCLEOTIDE SEQUENCE [LARGE SCALE GENOMIC DNA]</scope>
    <source>
        <tissue evidence="2">Leaves</tissue>
    </source>
</reference>
<gene>
    <name evidence="2" type="ORF">PIB30_063450</name>
</gene>
<feature type="region of interest" description="Disordered" evidence="1">
    <location>
        <begin position="1"/>
        <end position="44"/>
    </location>
</feature>
<evidence type="ECO:0000256" key="1">
    <source>
        <dbReference type="SAM" id="MobiDB-lite"/>
    </source>
</evidence>
<proteinExistence type="predicted"/>
<name>A0ABU6RLI1_9FABA</name>
<dbReference type="Proteomes" id="UP001341840">
    <property type="component" value="Unassembled WGS sequence"/>
</dbReference>
<sequence>MTLPVTDSGINEGKQGKPWRSKGSPATDPSMNAGEVRFRDDNKDGYFDERRGVNDVETTKRATVVVTNRNCSGNGGVGLLSFSSDHSLSLSLIVALSFSPSMATATTTNGVPSFNDDGGVTTTESSFTISLFPLPSLSSISLSLTLSPSLPLVGDGGGSEVRK</sequence>
<evidence type="ECO:0000313" key="2">
    <source>
        <dbReference type="EMBL" id="MED6124916.1"/>
    </source>
</evidence>
<keyword evidence="3" id="KW-1185">Reference proteome</keyword>
<protein>
    <submittedName>
        <fullName evidence="2">Uncharacterized protein</fullName>
    </submittedName>
</protein>
<dbReference type="EMBL" id="JASCZI010030812">
    <property type="protein sequence ID" value="MED6124916.1"/>
    <property type="molecule type" value="Genomic_DNA"/>
</dbReference>
<evidence type="ECO:0000313" key="3">
    <source>
        <dbReference type="Proteomes" id="UP001341840"/>
    </source>
</evidence>